<keyword evidence="12 15" id="KW-0350">Heme biosynthesis</keyword>
<dbReference type="GO" id="GO:0004729">
    <property type="term" value="F:oxygen-dependent protoporphyrinogen oxidase activity"/>
    <property type="evidence" value="ECO:0007669"/>
    <property type="project" value="UniProtKB-UniRule"/>
</dbReference>
<dbReference type="OrthoDB" id="419752at2759"/>
<dbReference type="SUPFAM" id="SSF51905">
    <property type="entry name" value="FAD/NAD(P)-binding domain"/>
    <property type="match status" value="1"/>
</dbReference>
<evidence type="ECO:0000256" key="10">
    <source>
        <dbReference type="ARBA" id="ARBA00022946"/>
    </source>
</evidence>
<comment type="catalytic activity">
    <reaction evidence="14 15">
        <text>protoporphyrinogen IX + 3 O2 = protoporphyrin IX + 3 H2O2</text>
        <dbReference type="Rhea" id="RHEA:25576"/>
        <dbReference type="ChEBI" id="CHEBI:15379"/>
        <dbReference type="ChEBI" id="CHEBI:16240"/>
        <dbReference type="ChEBI" id="CHEBI:57306"/>
        <dbReference type="ChEBI" id="CHEBI:57307"/>
        <dbReference type="EC" id="1.3.3.4"/>
    </reaction>
</comment>
<keyword evidence="7 15" id="KW-0285">Flavoprotein</keyword>
<keyword evidence="6" id="KW-0150">Chloroplast</keyword>
<evidence type="ECO:0000256" key="14">
    <source>
        <dbReference type="ARBA" id="ARBA00047554"/>
    </source>
</evidence>
<evidence type="ECO:0000256" key="2">
    <source>
        <dbReference type="ARBA" id="ARBA00004229"/>
    </source>
</evidence>
<dbReference type="NCBIfam" id="TIGR00562">
    <property type="entry name" value="proto_IX_ox"/>
    <property type="match status" value="1"/>
</dbReference>
<evidence type="ECO:0000256" key="4">
    <source>
        <dbReference type="ARBA" id="ARBA00010551"/>
    </source>
</evidence>
<dbReference type="GO" id="GO:0009534">
    <property type="term" value="C:chloroplast thylakoid"/>
    <property type="evidence" value="ECO:0007669"/>
    <property type="project" value="TreeGrafter"/>
</dbReference>
<dbReference type="Proteomes" id="UP000613740">
    <property type="component" value="Unassembled WGS sequence"/>
</dbReference>
<accession>A0A835WTZ1</accession>
<comment type="similarity">
    <text evidence="4 15">Belongs to the protoporphyrinogen/coproporphyrinogen oxidase family. Protoporphyrinogen oxidase subfamily.</text>
</comment>
<evidence type="ECO:0000256" key="5">
    <source>
        <dbReference type="ARBA" id="ARBA00012867"/>
    </source>
</evidence>
<proteinExistence type="inferred from homology"/>
<dbReference type="GO" id="GO:0006782">
    <property type="term" value="P:protoporphyrinogen IX biosynthetic process"/>
    <property type="evidence" value="ECO:0007669"/>
    <property type="project" value="UniProtKB-UniRule"/>
</dbReference>
<dbReference type="PANTHER" id="PTHR42923:SF3">
    <property type="entry name" value="PROTOPORPHYRINOGEN OXIDASE"/>
    <property type="match status" value="1"/>
</dbReference>
<evidence type="ECO:0000256" key="6">
    <source>
        <dbReference type="ARBA" id="ARBA00022528"/>
    </source>
</evidence>
<keyword evidence="8" id="KW-0934">Plastid</keyword>
<organism evidence="18 19">
    <name type="scientific">Chlamydomonas schloesseri</name>
    <dbReference type="NCBI Taxonomy" id="2026947"/>
    <lineage>
        <taxon>Eukaryota</taxon>
        <taxon>Viridiplantae</taxon>
        <taxon>Chlorophyta</taxon>
        <taxon>core chlorophytes</taxon>
        <taxon>Chlorophyceae</taxon>
        <taxon>CS clade</taxon>
        <taxon>Chlamydomonadales</taxon>
        <taxon>Chlamydomonadaceae</taxon>
        <taxon>Chlamydomonas</taxon>
    </lineage>
</organism>
<dbReference type="InterPro" id="IPR036188">
    <property type="entry name" value="FAD/NAD-bd_sf"/>
</dbReference>
<keyword evidence="10" id="KW-0809">Transit peptide</keyword>
<name>A0A835WTZ1_9CHLO</name>
<dbReference type="InterPro" id="IPR002937">
    <property type="entry name" value="Amino_oxidase"/>
</dbReference>
<evidence type="ECO:0000256" key="9">
    <source>
        <dbReference type="ARBA" id="ARBA00022827"/>
    </source>
</evidence>
<dbReference type="Gene3D" id="3.50.50.60">
    <property type="entry name" value="FAD/NAD(P)-binding domain"/>
    <property type="match status" value="1"/>
</dbReference>
<keyword evidence="11 15" id="KW-0560">Oxidoreductase</keyword>
<protein>
    <recommendedName>
        <fullName evidence="5 15">Protoporphyrinogen oxidase</fullName>
        <ecNumber evidence="5 15">1.3.3.4</ecNumber>
    </recommendedName>
</protein>
<evidence type="ECO:0000256" key="16">
    <source>
        <dbReference type="SAM" id="MobiDB-lite"/>
    </source>
</evidence>
<evidence type="ECO:0000256" key="7">
    <source>
        <dbReference type="ARBA" id="ARBA00022630"/>
    </source>
</evidence>
<evidence type="ECO:0000259" key="17">
    <source>
        <dbReference type="Pfam" id="PF01593"/>
    </source>
</evidence>
<dbReference type="EMBL" id="JAEHOD010000002">
    <property type="protein sequence ID" value="KAG2454184.1"/>
    <property type="molecule type" value="Genomic_DNA"/>
</dbReference>
<comment type="cofactor">
    <cofactor evidence="15">
        <name>FAD</name>
        <dbReference type="ChEBI" id="CHEBI:57692"/>
    </cofactor>
    <text evidence="15">Binds 1 FAD per subunit.</text>
</comment>
<evidence type="ECO:0000256" key="1">
    <source>
        <dbReference type="ARBA" id="ARBA00002600"/>
    </source>
</evidence>
<evidence type="ECO:0000256" key="11">
    <source>
        <dbReference type="ARBA" id="ARBA00023002"/>
    </source>
</evidence>
<comment type="caution">
    <text evidence="18">The sequence shown here is derived from an EMBL/GenBank/DDBJ whole genome shotgun (WGS) entry which is preliminary data.</text>
</comment>
<dbReference type="PANTHER" id="PTHR42923">
    <property type="entry name" value="PROTOPORPHYRINOGEN OXIDASE"/>
    <property type="match status" value="1"/>
</dbReference>
<feature type="compositionally biased region" description="Basic and acidic residues" evidence="16">
    <location>
        <begin position="279"/>
        <end position="291"/>
    </location>
</feature>
<dbReference type="EC" id="1.3.3.4" evidence="5 15"/>
<evidence type="ECO:0000256" key="12">
    <source>
        <dbReference type="ARBA" id="ARBA00023133"/>
    </source>
</evidence>
<dbReference type="FunFam" id="1.10.3110.10:FF:000002">
    <property type="entry name" value="Protoporphyrinogen oxidase"/>
    <property type="match status" value="1"/>
</dbReference>
<evidence type="ECO:0000256" key="15">
    <source>
        <dbReference type="RuleBase" id="RU367069"/>
    </source>
</evidence>
<evidence type="ECO:0000256" key="3">
    <source>
        <dbReference type="ARBA" id="ARBA00005073"/>
    </source>
</evidence>
<dbReference type="UniPathway" id="UPA00251">
    <property type="reaction ID" value="UER00324"/>
</dbReference>
<comment type="subcellular location">
    <subcellularLocation>
        <location evidence="2 15">Plastid</location>
        <location evidence="2 15">Chloroplast</location>
    </subcellularLocation>
</comment>
<dbReference type="SUPFAM" id="SSF54373">
    <property type="entry name" value="FAD-linked reductases, C-terminal domain"/>
    <property type="match status" value="1"/>
</dbReference>
<evidence type="ECO:0000256" key="8">
    <source>
        <dbReference type="ARBA" id="ARBA00022640"/>
    </source>
</evidence>
<keyword evidence="9 15" id="KW-0274">FAD</keyword>
<evidence type="ECO:0000313" key="18">
    <source>
        <dbReference type="EMBL" id="KAG2454184.1"/>
    </source>
</evidence>
<dbReference type="InterPro" id="IPR004572">
    <property type="entry name" value="Protoporphyrinogen_oxidase"/>
</dbReference>
<comment type="function">
    <text evidence="1 15">Catalyzes the 6-electron oxidation of protoporphyrinogen-IX to form protoporphyrin-IX.</text>
</comment>
<evidence type="ECO:0000313" key="19">
    <source>
        <dbReference type="Proteomes" id="UP000613740"/>
    </source>
</evidence>
<dbReference type="Gene3D" id="1.10.3110.10">
    <property type="entry name" value="protoporphyrinogen ix oxidase, domain 3"/>
    <property type="match status" value="1"/>
</dbReference>
<feature type="region of interest" description="Disordered" evidence="16">
    <location>
        <begin position="279"/>
        <end position="302"/>
    </location>
</feature>
<dbReference type="InterPro" id="IPR050464">
    <property type="entry name" value="Zeta_carotene_desat/Oxidored"/>
</dbReference>
<feature type="domain" description="Amine oxidase" evidence="17">
    <location>
        <begin position="91"/>
        <end position="551"/>
    </location>
</feature>
<dbReference type="AlphaFoldDB" id="A0A835WTZ1"/>
<dbReference type="Gene3D" id="3.90.660.20">
    <property type="entry name" value="Protoporphyrinogen oxidase, mitochondrial, domain 2"/>
    <property type="match status" value="1"/>
</dbReference>
<evidence type="ECO:0000256" key="13">
    <source>
        <dbReference type="ARBA" id="ARBA00023244"/>
    </source>
</evidence>
<dbReference type="Pfam" id="PF01593">
    <property type="entry name" value="Amino_oxidase"/>
    <property type="match status" value="1"/>
</dbReference>
<reference evidence="18" key="1">
    <citation type="journal article" date="2020" name="bioRxiv">
        <title>Comparative genomics of Chlamydomonas.</title>
        <authorList>
            <person name="Craig R.J."/>
            <person name="Hasan A.R."/>
            <person name="Ness R.W."/>
            <person name="Keightley P.D."/>
        </authorList>
    </citation>
    <scope>NUCLEOTIDE SEQUENCE</scope>
    <source>
        <strain evidence="18">CCAP 11/173</strain>
    </source>
</reference>
<keyword evidence="13 15" id="KW-0627">Porphyrin biosynthesis</keyword>
<keyword evidence="19" id="KW-1185">Reference proteome</keyword>
<sequence length="562" mass="59708">MMLTQTPGTVTASSRRSQICSAARVSAKVAARPTPFSVASPATSASSAPVAARRTLLRTAAAATGAPTAPGAGVTKTLDNVYDVIVVGGGLSGLVTGQALAAQHNVQNFLVTEARERVGGNITSMSGDGYVWEEGPNSFQPNDSMLQIAVDSGCEKDLVFGDPKAPRFVWWEGKLRPVPSGLDAFTFDLMSLPGKIRAGLGAIGLINGAMPSFEESVEQFIRRNLGDEVFFRLIEPFCSGVYAGDPSKLSMKAAFNRIWILEKNGGSLVGGAIKLFQDRKANPAPPRDPRLPPKPKGQTVGSFRKGLKMLPEAIERNIPDKIRVNWKLVSLGREADGRYGLVYDTPEGRVKVFARAVALTAPSYVVADLVKEQAPAAAEALSSFDYPPVGAVTLSYPLSAIREDRKAADGSVPGFGQLHPRTQGITTLGTIYSSSLFPGRAPAGHMLLLNYIGGATNRGIVNQTTEQLVEQVDKDLRNMVLKPDAPKPRVVGVRVWPRAIPQFNVGHLDQLDKARKALDAAGLKEVHLGGNYVSGVALGKVVEYGYESAANLAKSVKAAVKA</sequence>
<comment type="pathway">
    <text evidence="3 15">Porphyrin-containing compound metabolism; protoporphyrin-IX biosynthesis; protoporphyrin-IX from protoporphyrinogen-IX: step 1/1.</text>
</comment>
<gene>
    <name evidence="18" type="ORF">HYH02_001219</name>
</gene>